<reference evidence="4" key="1">
    <citation type="submission" date="2005-09" db="EMBL/GenBank/DDBJ databases">
        <title>Annotation of the Aspergillus terreus NIH2624 genome.</title>
        <authorList>
            <person name="Birren B.W."/>
            <person name="Lander E.S."/>
            <person name="Galagan J.E."/>
            <person name="Nusbaum C."/>
            <person name="Devon K."/>
            <person name="Henn M."/>
            <person name="Ma L.-J."/>
            <person name="Jaffe D.B."/>
            <person name="Butler J."/>
            <person name="Alvarez P."/>
            <person name="Gnerre S."/>
            <person name="Grabherr M."/>
            <person name="Kleber M."/>
            <person name="Mauceli E.W."/>
            <person name="Brockman W."/>
            <person name="Rounsley S."/>
            <person name="Young S.K."/>
            <person name="LaButti K."/>
            <person name="Pushparaj V."/>
            <person name="DeCaprio D."/>
            <person name="Crawford M."/>
            <person name="Koehrsen M."/>
            <person name="Engels R."/>
            <person name="Montgomery P."/>
            <person name="Pearson M."/>
            <person name="Howarth C."/>
            <person name="Larson L."/>
            <person name="Luoma S."/>
            <person name="White J."/>
            <person name="Alvarado L."/>
            <person name="Kodira C.D."/>
            <person name="Zeng Q."/>
            <person name="Oleary S."/>
            <person name="Yandava C."/>
            <person name="Denning D.W."/>
            <person name="Nierman W.C."/>
            <person name="Milne T."/>
            <person name="Madden K."/>
        </authorList>
    </citation>
    <scope>NUCLEOTIDE SEQUENCE [LARGE SCALE GENOMIC DNA]</scope>
    <source>
        <strain evidence="4">NIH 2624 / FGSC A1156</strain>
    </source>
</reference>
<accession>Q0CV43</accession>
<feature type="compositionally biased region" description="Basic residues" evidence="1">
    <location>
        <begin position="91"/>
        <end position="100"/>
    </location>
</feature>
<evidence type="ECO:0000313" key="4">
    <source>
        <dbReference type="Proteomes" id="UP000007963"/>
    </source>
</evidence>
<gene>
    <name evidence="3" type="ORF">ATEG_02441</name>
</gene>
<dbReference type="EMBL" id="CH476596">
    <property type="protein sequence ID" value="EAU37403.1"/>
    <property type="molecule type" value="Genomic_DNA"/>
</dbReference>
<dbReference type="AlphaFoldDB" id="Q0CV43"/>
<keyword evidence="2" id="KW-0812">Transmembrane</keyword>
<protein>
    <submittedName>
        <fullName evidence="3">Uncharacterized protein</fullName>
    </submittedName>
</protein>
<keyword evidence="2" id="KW-1133">Transmembrane helix</keyword>
<evidence type="ECO:0000313" key="3">
    <source>
        <dbReference type="EMBL" id="EAU37403.1"/>
    </source>
</evidence>
<dbReference type="GeneID" id="4316842"/>
<evidence type="ECO:0000256" key="2">
    <source>
        <dbReference type="SAM" id="Phobius"/>
    </source>
</evidence>
<dbReference type="Proteomes" id="UP000007963">
    <property type="component" value="Unassembled WGS sequence"/>
</dbReference>
<sequence length="122" mass="13530">MTTESKIQSGDLITIRTNDPVNHSLPSVKLLQLQWTLLRVFAMSGVAGASDKDLDPFAGMGTGWITGVGGLVILADMKRHPTTRAETKRQSTTRRGRRKSIQYTPNNQDSLMITLADLNKYR</sequence>
<feature type="transmembrane region" description="Helical" evidence="2">
    <location>
        <begin position="57"/>
        <end position="75"/>
    </location>
</feature>
<evidence type="ECO:0000256" key="1">
    <source>
        <dbReference type="SAM" id="MobiDB-lite"/>
    </source>
</evidence>
<proteinExistence type="predicted"/>
<organism evidence="3 4">
    <name type="scientific">Aspergillus terreus (strain NIH 2624 / FGSC A1156)</name>
    <dbReference type="NCBI Taxonomy" id="341663"/>
    <lineage>
        <taxon>Eukaryota</taxon>
        <taxon>Fungi</taxon>
        <taxon>Dikarya</taxon>
        <taxon>Ascomycota</taxon>
        <taxon>Pezizomycotina</taxon>
        <taxon>Eurotiomycetes</taxon>
        <taxon>Eurotiomycetidae</taxon>
        <taxon>Eurotiales</taxon>
        <taxon>Aspergillaceae</taxon>
        <taxon>Aspergillus</taxon>
        <taxon>Aspergillus subgen. Circumdati</taxon>
    </lineage>
</organism>
<dbReference type="RefSeq" id="XP_001211619.1">
    <property type="nucleotide sequence ID" value="XM_001211619.1"/>
</dbReference>
<feature type="region of interest" description="Disordered" evidence="1">
    <location>
        <begin position="79"/>
        <end position="103"/>
    </location>
</feature>
<dbReference type="VEuPathDB" id="FungiDB:ATEG_02441"/>
<keyword evidence="2" id="KW-0472">Membrane</keyword>
<name>Q0CV43_ASPTN</name>
<dbReference type="HOGENOM" id="CLU_2026244_0_0_1"/>
<dbReference type="OrthoDB" id="5416097at2759"/>
<feature type="compositionally biased region" description="Basic and acidic residues" evidence="1">
    <location>
        <begin position="79"/>
        <end position="89"/>
    </location>
</feature>